<dbReference type="Proteomes" id="UP000494206">
    <property type="component" value="Unassembled WGS sequence"/>
</dbReference>
<evidence type="ECO:0000313" key="3">
    <source>
        <dbReference type="Proteomes" id="UP000494206"/>
    </source>
</evidence>
<reference evidence="2 3" key="1">
    <citation type="submission" date="2020-04" db="EMBL/GenBank/DDBJ databases">
        <authorList>
            <person name="Laetsch R D."/>
            <person name="Stevens L."/>
            <person name="Kumar S."/>
            <person name="Blaxter L. M."/>
        </authorList>
    </citation>
    <scope>NUCLEOTIDE SEQUENCE [LARGE SCALE GENOMIC DNA]</scope>
</reference>
<feature type="transmembrane region" description="Helical" evidence="1">
    <location>
        <begin position="115"/>
        <end position="136"/>
    </location>
</feature>
<protein>
    <submittedName>
        <fullName evidence="2">Uncharacterized protein</fullName>
    </submittedName>
</protein>
<keyword evidence="1" id="KW-0812">Transmembrane</keyword>
<keyword evidence="3" id="KW-1185">Reference proteome</keyword>
<keyword evidence="1" id="KW-0472">Membrane</keyword>
<proteinExistence type="predicted"/>
<accession>A0A8S1FAI3</accession>
<organism evidence="2 3">
    <name type="scientific">Caenorhabditis bovis</name>
    <dbReference type="NCBI Taxonomy" id="2654633"/>
    <lineage>
        <taxon>Eukaryota</taxon>
        <taxon>Metazoa</taxon>
        <taxon>Ecdysozoa</taxon>
        <taxon>Nematoda</taxon>
        <taxon>Chromadorea</taxon>
        <taxon>Rhabditida</taxon>
        <taxon>Rhabditina</taxon>
        <taxon>Rhabditomorpha</taxon>
        <taxon>Rhabditoidea</taxon>
        <taxon>Rhabditidae</taxon>
        <taxon>Peloderinae</taxon>
        <taxon>Caenorhabditis</taxon>
    </lineage>
</organism>
<keyword evidence="1" id="KW-1133">Transmembrane helix</keyword>
<feature type="transmembrane region" description="Helical" evidence="1">
    <location>
        <begin position="84"/>
        <end position="103"/>
    </location>
</feature>
<evidence type="ECO:0000313" key="2">
    <source>
        <dbReference type="EMBL" id="CAB3409204.1"/>
    </source>
</evidence>
<comment type="caution">
    <text evidence="2">The sequence shown here is derived from an EMBL/GenBank/DDBJ whole genome shotgun (WGS) entry which is preliminary data.</text>
</comment>
<dbReference type="OrthoDB" id="5860260at2759"/>
<gene>
    <name evidence="2" type="ORF">CBOVIS_LOCUS10887</name>
</gene>
<name>A0A8S1FAI3_9PELO</name>
<dbReference type="AlphaFoldDB" id="A0A8S1FAI3"/>
<sequence>MLLQRSIILIDSILLLSIFAALLFWPAHRCATIEVEQYENPCGCLAHPIFRLETDFRILDEPTRHETSICHTLQWKHYAFWKNLYMIVLPAASAILLAFLTFIELWDLSLYRGYIQSGFLIGFSLLSVIYTMAVIAHEKSNIETEFYPAQVPRAFGALSARGVHEINAPGTWKYSILACLASAALKIARILVQHFFGDVS</sequence>
<evidence type="ECO:0000256" key="1">
    <source>
        <dbReference type="SAM" id="Phobius"/>
    </source>
</evidence>
<dbReference type="EMBL" id="CADEPM010000008">
    <property type="protein sequence ID" value="CAB3409204.1"/>
    <property type="molecule type" value="Genomic_DNA"/>
</dbReference>
<feature type="transmembrane region" description="Helical" evidence="1">
    <location>
        <begin position="6"/>
        <end position="25"/>
    </location>
</feature>